<feature type="region of interest" description="Disordered" evidence="1">
    <location>
        <begin position="107"/>
        <end position="173"/>
    </location>
</feature>
<evidence type="ECO:0000256" key="1">
    <source>
        <dbReference type="SAM" id="MobiDB-lite"/>
    </source>
</evidence>
<feature type="region of interest" description="Disordered" evidence="1">
    <location>
        <begin position="738"/>
        <end position="760"/>
    </location>
</feature>
<reference evidence="2 3" key="2">
    <citation type="submission" date="2016-08" db="EMBL/GenBank/DDBJ databases">
        <title>Pervasive Adenine N6-methylation of Active Genes in Fungi.</title>
        <authorList>
            <consortium name="DOE Joint Genome Institute"/>
            <person name="Mondo S.J."/>
            <person name="Dannebaum R.O."/>
            <person name="Kuo R.C."/>
            <person name="Labutti K."/>
            <person name="Haridas S."/>
            <person name="Kuo A."/>
            <person name="Salamov A."/>
            <person name="Ahrendt S.R."/>
            <person name="Lipzen A."/>
            <person name="Sullivan W."/>
            <person name="Andreopoulos W.B."/>
            <person name="Clum A."/>
            <person name="Lindquist E."/>
            <person name="Daum C."/>
            <person name="Ramamoorthy G.K."/>
            <person name="Gryganskyi A."/>
            <person name="Culley D."/>
            <person name="Magnuson J.K."/>
            <person name="James T.Y."/>
            <person name="O'Malley M.A."/>
            <person name="Stajich J.E."/>
            <person name="Spatafora J.W."/>
            <person name="Visel A."/>
            <person name="Grigoriev I.V."/>
        </authorList>
    </citation>
    <scope>NUCLEOTIDE SEQUENCE [LARGE SCALE GENOMIC DNA]</scope>
    <source>
        <strain evidence="3">finn</strain>
    </source>
</reference>
<dbReference type="AlphaFoldDB" id="A0A1Y1V450"/>
<reference evidence="2 3" key="1">
    <citation type="submission" date="2016-08" db="EMBL/GenBank/DDBJ databases">
        <title>Genomes of anaerobic fungi encode conserved fungal cellulosomes for biomass hydrolysis.</title>
        <authorList>
            <consortium name="DOE Joint Genome Institute"/>
            <person name="Haitjema C.H."/>
            <person name="Gilmore S.P."/>
            <person name="Henske J.K."/>
            <person name="Solomon K.V."/>
            <person name="De Groot R."/>
            <person name="Kuo A."/>
            <person name="Mondo S.J."/>
            <person name="Salamov A.A."/>
            <person name="Labutti K."/>
            <person name="Zhao Z."/>
            <person name="Chiniquy J."/>
            <person name="Barry K."/>
            <person name="Brewer H.M."/>
            <person name="Purvine S.O."/>
            <person name="Wright A.T."/>
            <person name="Boxma B."/>
            <person name="Van Alen T."/>
            <person name="Hackstein J.H."/>
            <person name="Baker S.E."/>
            <person name="Grigoriev I.V."/>
            <person name="O'Malley M.A."/>
        </authorList>
    </citation>
    <scope>NUCLEOTIDE SEQUENCE [LARGE SCALE GENOMIC DNA]</scope>
    <source>
        <strain evidence="3">finn</strain>
    </source>
</reference>
<feature type="compositionally biased region" description="Basic residues" evidence="1">
    <location>
        <begin position="123"/>
        <end position="132"/>
    </location>
</feature>
<organism evidence="2 3">
    <name type="scientific">Piromyces finnis</name>
    <dbReference type="NCBI Taxonomy" id="1754191"/>
    <lineage>
        <taxon>Eukaryota</taxon>
        <taxon>Fungi</taxon>
        <taxon>Fungi incertae sedis</taxon>
        <taxon>Chytridiomycota</taxon>
        <taxon>Chytridiomycota incertae sedis</taxon>
        <taxon>Neocallimastigomycetes</taxon>
        <taxon>Neocallimastigales</taxon>
        <taxon>Neocallimastigaceae</taxon>
        <taxon>Piromyces</taxon>
    </lineage>
</organism>
<feature type="region of interest" description="Disordered" evidence="1">
    <location>
        <begin position="660"/>
        <end position="692"/>
    </location>
</feature>
<dbReference type="EMBL" id="MCFH01000034">
    <property type="protein sequence ID" value="ORX46665.1"/>
    <property type="molecule type" value="Genomic_DNA"/>
</dbReference>
<dbReference type="OrthoDB" id="10622768at2759"/>
<dbReference type="Proteomes" id="UP000193719">
    <property type="component" value="Unassembled WGS sequence"/>
</dbReference>
<gene>
    <name evidence="2" type="ORF">BCR36DRAFT_331547</name>
</gene>
<sequence length="1048" mass="121593">MEYQIFKSLKSGHGSGSSIVSSISYKDKDNHIKELKKNIQNNNSNVYNNEDSTSNDDYLNKFDIDASSENTSFKNSDEYNMYTISFKNNKNEEINSIDENKNINSSIAENKNDHKNGHEKRSISHKKSKNLNKSKSSNKSLNKISGKQKSKSYTNSTKSLNKKNKSYTNSNTTLSNYTRKKYIKSNNLKNENKENINHSSLITEMDKGQSKHQNIHKFSNSNTEFPIPLDYNNDPLNENKQDNNIPITEKSMPSSQSIENINKIYEKFNEYNNDSNNTLFNSNKEVSYKVVNMSSESLPLSNSSLHHQSYNALVMHVGRRKNAKVEQRENIESDNIKYNRSLSIDNVKKKDVNKEFSKTYKSPKKDHIDDTIHTSRSFFNRNNTSNDYRKKMFYGSGKGGVNKGPIDNKMTKSSEILSERSLKSQSIYKNKNFSYDMTMDSIMGKYNTLCNYDKMITSQSGLMNKATDRNNSENDKDPLENNKEIQITKNSNNISNSYSNINKNSIKYCNKSKNKININGSLSLTRNSSSDDYYHYYIHQNHYHYINDSTKNRFNPLESPFINVSNFKQNIDGIVSGKENIKMKNYNPSLSQSFLITSQHQDLSGMHPLPPIKRLVLQQSIKDSKPIYTVKDKKIIPIHHHEIKAKVDDHNKLVSRKTIVTPVSSKGRQSKKDSTTKEINNQDSLSDSKNESSIDNISEMELKKDHLDMEQKIESPLRSLRNSIKQLSQEIYENIETENESDTNRNVAENKTKAETESDKNRIENVKENAEAQKELKIIQSYINKLDNKKVDDEYTFNTNIHHEIKRDRDFLNDFILLDQVESFKENNDVINDHVWSIDTFINNHNMQNVSKKEALDMLWNIYAILIVQSENNKPILKFETLEMIRGRLQQLINTKEDIQEKLLNLLPNIIKYIPREEIIKLRGILGHLHRIYHSFINDISNSLSIIFSPLIFTKLNNFIPFTDSIVQFMKKPLTHLESANGYEELQEKLKEQSIAMGCIIEKEEIKGTGKKRFYEIIFFESSPLNIGDFLLRNMIVYYRNLFIEKNM</sequence>
<keyword evidence="3" id="KW-1185">Reference proteome</keyword>
<name>A0A1Y1V450_9FUNG</name>
<evidence type="ECO:0000313" key="2">
    <source>
        <dbReference type="EMBL" id="ORX46665.1"/>
    </source>
</evidence>
<proteinExistence type="predicted"/>
<protein>
    <submittedName>
        <fullName evidence="2">Uncharacterized protein</fullName>
    </submittedName>
</protein>
<evidence type="ECO:0000313" key="3">
    <source>
        <dbReference type="Proteomes" id="UP000193719"/>
    </source>
</evidence>
<feature type="compositionally biased region" description="Low complexity" evidence="1">
    <location>
        <begin position="133"/>
        <end position="159"/>
    </location>
</feature>
<feature type="compositionally biased region" description="Basic and acidic residues" evidence="1">
    <location>
        <begin position="110"/>
        <end position="122"/>
    </location>
</feature>
<comment type="caution">
    <text evidence="2">The sequence shown here is derived from an EMBL/GenBank/DDBJ whole genome shotgun (WGS) entry which is preliminary data.</text>
</comment>
<accession>A0A1Y1V450</accession>
<feature type="compositionally biased region" description="Basic and acidic residues" evidence="1">
    <location>
        <begin position="748"/>
        <end position="760"/>
    </location>
</feature>